<evidence type="ECO:0000313" key="3">
    <source>
        <dbReference type="Proteomes" id="UP000308199"/>
    </source>
</evidence>
<name>A0A4S4K6L8_9AGAM</name>
<evidence type="ECO:0000256" key="1">
    <source>
        <dbReference type="SAM" id="MobiDB-lite"/>
    </source>
</evidence>
<accession>A0A4S4K6L8</accession>
<feature type="region of interest" description="Disordered" evidence="1">
    <location>
        <begin position="1"/>
        <end position="42"/>
    </location>
</feature>
<evidence type="ECO:0000313" key="2">
    <source>
        <dbReference type="EMBL" id="THG93434.1"/>
    </source>
</evidence>
<gene>
    <name evidence="2" type="ORF">EW145_g8377</name>
</gene>
<organism evidence="2 3">
    <name type="scientific">Phellinidium pouzarii</name>
    <dbReference type="NCBI Taxonomy" id="167371"/>
    <lineage>
        <taxon>Eukaryota</taxon>
        <taxon>Fungi</taxon>
        <taxon>Dikarya</taxon>
        <taxon>Basidiomycota</taxon>
        <taxon>Agaricomycotina</taxon>
        <taxon>Agaricomycetes</taxon>
        <taxon>Hymenochaetales</taxon>
        <taxon>Hymenochaetaceae</taxon>
        <taxon>Phellinidium</taxon>
    </lineage>
</organism>
<dbReference type="AlphaFoldDB" id="A0A4S4K6L8"/>
<dbReference type="Proteomes" id="UP000308199">
    <property type="component" value="Unassembled WGS sequence"/>
</dbReference>
<dbReference type="EMBL" id="SGPK01001299">
    <property type="protein sequence ID" value="THG93434.1"/>
    <property type="molecule type" value="Genomic_DNA"/>
</dbReference>
<proteinExistence type="predicted"/>
<sequence length="400" mass="44587">MPPRTLQPLSQTSSLEHALNRTLSSSPSSMRSESPTPIGKGRKRVYIEELTASGKLKKKKANNLSAYSALGRHIGRAYASWDSPGMILMAAIDRAVNEWQPPTEDKYNGREERYFNIVKDTLGLESRMFYDILNADNETFQRIVESIREGQRGARTAATSSVMDFINGAVKWGTSPNGEALKPPANKSEQGFYHPTTAALLAPVEMGPVTESMLAALKHGMMTFEGEDGDEKPIDGTEFMNFYYLSPFDPVEPFEGLLKGPLLVQAYKAIFVAPLAASDYGGYCRSTSKGTAAKCNMFHVTPGSIANTVSQVYYALQTFSSYAHNMHREIEEVYDSIYAIFESDDEDVQEYIKELLQWWDNQIFPQRCHGLPKVSEGSKSSSLTRLSKHFKENVVPVARK</sequence>
<dbReference type="OrthoDB" id="2662502at2759"/>
<keyword evidence="3" id="KW-1185">Reference proteome</keyword>
<dbReference type="Pfam" id="PF20414">
    <property type="entry name" value="DUF6698"/>
    <property type="match status" value="1"/>
</dbReference>
<feature type="compositionally biased region" description="Low complexity" evidence="1">
    <location>
        <begin position="24"/>
        <end position="37"/>
    </location>
</feature>
<protein>
    <submittedName>
        <fullName evidence="2">Uncharacterized protein</fullName>
    </submittedName>
</protein>
<dbReference type="InterPro" id="IPR046521">
    <property type="entry name" value="DUF6698"/>
</dbReference>
<comment type="caution">
    <text evidence="2">The sequence shown here is derived from an EMBL/GenBank/DDBJ whole genome shotgun (WGS) entry which is preliminary data.</text>
</comment>
<reference evidence="2 3" key="1">
    <citation type="submission" date="2019-02" db="EMBL/GenBank/DDBJ databases">
        <title>Genome sequencing of the rare red list fungi Phellinidium pouzarii.</title>
        <authorList>
            <person name="Buettner E."/>
            <person name="Kellner H."/>
        </authorList>
    </citation>
    <scope>NUCLEOTIDE SEQUENCE [LARGE SCALE GENOMIC DNA]</scope>
    <source>
        <strain evidence="2 3">DSM 108285</strain>
    </source>
</reference>